<evidence type="ECO:0008006" key="5">
    <source>
        <dbReference type="Google" id="ProtNLM"/>
    </source>
</evidence>
<gene>
    <name evidence="3" type="ORF">PHET_01526</name>
</gene>
<feature type="transmembrane region" description="Helical" evidence="2">
    <location>
        <begin position="67"/>
        <end position="87"/>
    </location>
</feature>
<protein>
    <recommendedName>
        <fullName evidence="5">G-protein coupled receptors family 1 profile domain-containing protein</fullName>
    </recommendedName>
</protein>
<dbReference type="EMBL" id="LUCH01000486">
    <property type="protein sequence ID" value="KAF5405019.1"/>
    <property type="molecule type" value="Genomic_DNA"/>
</dbReference>
<keyword evidence="4" id="KW-1185">Reference proteome</keyword>
<feature type="region of interest" description="Disordered" evidence="1">
    <location>
        <begin position="20"/>
        <end position="52"/>
    </location>
</feature>
<dbReference type="Gene3D" id="1.20.1070.10">
    <property type="entry name" value="Rhodopsin 7-helix transmembrane proteins"/>
    <property type="match status" value="1"/>
</dbReference>
<feature type="compositionally biased region" description="Basic residues" evidence="1">
    <location>
        <begin position="32"/>
        <end position="45"/>
    </location>
</feature>
<dbReference type="SUPFAM" id="SSF81321">
    <property type="entry name" value="Family A G protein-coupled receptor-like"/>
    <property type="match status" value="1"/>
</dbReference>
<evidence type="ECO:0000313" key="4">
    <source>
        <dbReference type="Proteomes" id="UP000748531"/>
    </source>
</evidence>
<keyword evidence="2" id="KW-0472">Membrane</keyword>
<dbReference type="InterPro" id="IPR052954">
    <property type="entry name" value="GPCR-Ligand_Int"/>
</dbReference>
<dbReference type="OrthoDB" id="10033446at2759"/>
<organism evidence="3 4">
    <name type="scientific">Paragonimus heterotremus</name>
    <dbReference type="NCBI Taxonomy" id="100268"/>
    <lineage>
        <taxon>Eukaryota</taxon>
        <taxon>Metazoa</taxon>
        <taxon>Spiralia</taxon>
        <taxon>Lophotrochozoa</taxon>
        <taxon>Platyhelminthes</taxon>
        <taxon>Trematoda</taxon>
        <taxon>Digenea</taxon>
        <taxon>Plagiorchiida</taxon>
        <taxon>Troglotremata</taxon>
        <taxon>Troglotrematidae</taxon>
        <taxon>Paragonimus</taxon>
    </lineage>
</organism>
<name>A0A8J4THM7_9TREM</name>
<dbReference type="PANTHER" id="PTHR46641">
    <property type="entry name" value="FMRFAMIDE RECEPTOR-RELATED"/>
    <property type="match status" value="1"/>
</dbReference>
<evidence type="ECO:0000313" key="3">
    <source>
        <dbReference type="EMBL" id="KAF5405019.1"/>
    </source>
</evidence>
<proteinExistence type="predicted"/>
<dbReference type="Proteomes" id="UP000748531">
    <property type="component" value="Unassembled WGS sequence"/>
</dbReference>
<feature type="compositionally biased region" description="Low complexity" evidence="1">
    <location>
        <begin position="20"/>
        <end position="29"/>
    </location>
</feature>
<accession>A0A8J4THM7</accession>
<evidence type="ECO:0000256" key="1">
    <source>
        <dbReference type="SAM" id="MobiDB-lite"/>
    </source>
</evidence>
<sequence>MASMRRRELLIQPVPSISAATTVSQQSQQHGVGHKRRHKHASHKANMRDPCTNGGSSARWQMAQRKLTILLVVIVALFLAGQIPQSFAFANIFQVFGEVCACCQPYLIFRAITHTLSLFTYGVNFFVYLILNKHFKNQLSSWISLICPSCVEKHLNVPTKTIITASQTQPVNRSHWLSLRPRLANTSTGPLRDDIPSNCQQLLSPREFPSEAVSAPVAFGRYRNELSVSNCYFNPRMRLGIRRPVSSHCDHRSDDLEVNYPVRNFYSAPGIKYRGPVNHTYDSMASAQPNTLEADCDRKLQPDVSSFIEHFGRKQAQSATSSCTHDSVLWKVTDNHNRSETTVELKPINHSNNPPGQFHSRLFHLSHIYPSIGGSFNPTLCRNQIGDLGDSFRSTSINPKLYSEMNRRPNQESGRSYLSIESCSSFSNAFPPLVYQESDFDVISVDESLEMEQKILDTAI</sequence>
<dbReference type="PANTHER" id="PTHR46641:SF2">
    <property type="entry name" value="FMRFAMIDE RECEPTOR"/>
    <property type="match status" value="1"/>
</dbReference>
<evidence type="ECO:0000256" key="2">
    <source>
        <dbReference type="SAM" id="Phobius"/>
    </source>
</evidence>
<keyword evidence="2" id="KW-0812">Transmembrane</keyword>
<feature type="transmembrane region" description="Helical" evidence="2">
    <location>
        <begin position="107"/>
        <end position="131"/>
    </location>
</feature>
<dbReference type="AlphaFoldDB" id="A0A8J4THM7"/>
<reference evidence="3" key="1">
    <citation type="submission" date="2019-05" db="EMBL/GenBank/DDBJ databases">
        <title>Annotation for the trematode Paragonimus heterotremus.</title>
        <authorList>
            <person name="Choi Y.-J."/>
        </authorList>
    </citation>
    <scope>NUCLEOTIDE SEQUENCE</scope>
    <source>
        <strain evidence="3">LC</strain>
    </source>
</reference>
<keyword evidence="2" id="KW-1133">Transmembrane helix</keyword>
<comment type="caution">
    <text evidence="3">The sequence shown here is derived from an EMBL/GenBank/DDBJ whole genome shotgun (WGS) entry which is preliminary data.</text>
</comment>